<protein>
    <submittedName>
        <fullName evidence="2">Uncharacterized protein</fullName>
    </submittedName>
</protein>
<accession>A0A8T0NS90</accession>
<keyword evidence="3" id="KW-1185">Reference proteome</keyword>
<evidence type="ECO:0000313" key="2">
    <source>
        <dbReference type="EMBL" id="KAG2549604.1"/>
    </source>
</evidence>
<reference evidence="2" key="1">
    <citation type="submission" date="2020-05" db="EMBL/GenBank/DDBJ databases">
        <title>WGS assembly of Panicum virgatum.</title>
        <authorList>
            <person name="Lovell J.T."/>
            <person name="Jenkins J."/>
            <person name="Shu S."/>
            <person name="Juenger T.E."/>
            <person name="Schmutz J."/>
        </authorList>
    </citation>
    <scope>NUCLEOTIDE SEQUENCE</scope>
    <source>
        <strain evidence="2">AP13</strain>
    </source>
</reference>
<dbReference type="AlphaFoldDB" id="A0A8T0NS90"/>
<comment type="caution">
    <text evidence="2">The sequence shown here is derived from an EMBL/GenBank/DDBJ whole genome shotgun (WGS) entry which is preliminary data.</text>
</comment>
<evidence type="ECO:0000313" key="3">
    <source>
        <dbReference type="Proteomes" id="UP000823388"/>
    </source>
</evidence>
<evidence type="ECO:0000256" key="1">
    <source>
        <dbReference type="SAM" id="MobiDB-lite"/>
    </source>
</evidence>
<organism evidence="2 3">
    <name type="scientific">Panicum virgatum</name>
    <name type="common">Blackwell switchgrass</name>
    <dbReference type="NCBI Taxonomy" id="38727"/>
    <lineage>
        <taxon>Eukaryota</taxon>
        <taxon>Viridiplantae</taxon>
        <taxon>Streptophyta</taxon>
        <taxon>Embryophyta</taxon>
        <taxon>Tracheophyta</taxon>
        <taxon>Spermatophyta</taxon>
        <taxon>Magnoliopsida</taxon>
        <taxon>Liliopsida</taxon>
        <taxon>Poales</taxon>
        <taxon>Poaceae</taxon>
        <taxon>PACMAD clade</taxon>
        <taxon>Panicoideae</taxon>
        <taxon>Panicodae</taxon>
        <taxon>Paniceae</taxon>
        <taxon>Panicinae</taxon>
        <taxon>Panicum</taxon>
        <taxon>Panicum sect. Hiantes</taxon>
    </lineage>
</organism>
<dbReference type="Proteomes" id="UP000823388">
    <property type="component" value="Chromosome 9K"/>
</dbReference>
<name>A0A8T0NS90_PANVG</name>
<proteinExistence type="predicted"/>
<sequence length="450" mass="51381">MCLKFSLYMAWLAYSSENVAVHSNDHIARALLNKREVWLKHSNSGSPMLQFASSEVFQMSANVISVFLIKHLLFTWLLSQPSCPIHFGVSVWCIFSQATDMKLRKLAVDYLLVQLSSCTSNITLIKQCTELSLFAVPTPSQSKLLVLHVEGQTGNSFRPPGSSEQQFDYEALKFSKDKWSSTANIWKPSELGYLVGTRKAPLLRITSSVLITWSNFAHFAWCANMQENNRLVTEAAFCQELACSEPNDHLFGSKTLSFMEMQQIDKILSWKEEFFLAQITGNYRMSSHAIWKSSRAACLQLFHLMVQHITVRCARQQACLLEIGFSHIDLAAMIRGLQGPWDPGGLVRQLEGKLPFKRWVMSRTWALELGFWAGHMGWLWAGTREDKGRFQNEFPIYLPQEKCLRIFHCWRFVRRPDSANRMRTEGMERARGSRAEADPGGREGELSTCD</sequence>
<feature type="region of interest" description="Disordered" evidence="1">
    <location>
        <begin position="422"/>
        <end position="450"/>
    </location>
</feature>
<gene>
    <name evidence="2" type="ORF">PVAP13_9KG230813</name>
</gene>
<dbReference type="EMBL" id="CM029053">
    <property type="protein sequence ID" value="KAG2549604.1"/>
    <property type="molecule type" value="Genomic_DNA"/>
</dbReference>